<dbReference type="AlphaFoldDB" id="A0A212UC77"/>
<evidence type="ECO:0000313" key="4">
    <source>
        <dbReference type="Proteomes" id="UP000198131"/>
    </source>
</evidence>
<keyword evidence="2" id="KW-0472">Membrane</keyword>
<reference evidence="4" key="1">
    <citation type="submission" date="2017-06" db="EMBL/GenBank/DDBJ databases">
        <authorList>
            <person name="Varghese N."/>
            <person name="Submissions S."/>
        </authorList>
    </citation>
    <scope>NUCLEOTIDE SEQUENCE [LARGE SCALE GENOMIC DNA]</scope>
    <source>
        <strain evidence="4">DSM 11116</strain>
    </source>
</reference>
<sequence>MLPPFMRRRERTHGPDSDPESTKWIWYVFGLMTLLWFLYSWFSDK</sequence>
<name>A0A212UC77_9BACT</name>
<keyword evidence="4" id="KW-1185">Reference proteome</keyword>
<gene>
    <name evidence="3" type="ORF">SAMN06265337_3057</name>
</gene>
<feature type="region of interest" description="Disordered" evidence="1">
    <location>
        <begin position="1"/>
        <end position="21"/>
    </location>
</feature>
<organism evidence="3 4">
    <name type="scientific">Hymenobacter gelipurpurascens</name>
    <dbReference type="NCBI Taxonomy" id="89968"/>
    <lineage>
        <taxon>Bacteria</taxon>
        <taxon>Pseudomonadati</taxon>
        <taxon>Bacteroidota</taxon>
        <taxon>Cytophagia</taxon>
        <taxon>Cytophagales</taxon>
        <taxon>Hymenobacteraceae</taxon>
        <taxon>Hymenobacter</taxon>
    </lineage>
</organism>
<evidence type="ECO:0000313" key="3">
    <source>
        <dbReference type="EMBL" id="SNC75793.1"/>
    </source>
</evidence>
<feature type="compositionally biased region" description="Basic residues" evidence="1">
    <location>
        <begin position="1"/>
        <end position="11"/>
    </location>
</feature>
<evidence type="ECO:0000256" key="2">
    <source>
        <dbReference type="SAM" id="Phobius"/>
    </source>
</evidence>
<accession>A0A212UC77</accession>
<protein>
    <submittedName>
        <fullName evidence="3">Uncharacterized protein</fullName>
    </submittedName>
</protein>
<feature type="transmembrane region" description="Helical" evidence="2">
    <location>
        <begin position="24"/>
        <end position="42"/>
    </location>
</feature>
<keyword evidence="2" id="KW-1133">Transmembrane helix</keyword>
<proteinExistence type="predicted"/>
<dbReference type="EMBL" id="FYEW01000002">
    <property type="protein sequence ID" value="SNC75793.1"/>
    <property type="molecule type" value="Genomic_DNA"/>
</dbReference>
<dbReference type="Proteomes" id="UP000198131">
    <property type="component" value="Unassembled WGS sequence"/>
</dbReference>
<keyword evidence="2" id="KW-0812">Transmembrane</keyword>
<evidence type="ECO:0000256" key="1">
    <source>
        <dbReference type="SAM" id="MobiDB-lite"/>
    </source>
</evidence>